<evidence type="ECO:0000256" key="4">
    <source>
        <dbReference type="ARBA" id="ARBA00023136"/>
    </source>
</evidence>
<name>A0A3R6G589_PARDI</name>
<keyword evidence="5" id="KW-0998">Cell outer membrane</keyword>
<evidence type="ECO:0000313" key="10">
    <source>
        <dbReference type="EMBL" id="TWV57314.1"/>
    </source>
</evidence>
<gene>
    <name evidence="10" type="ORF">FSA05_23450</name>
</gene>
<dbReference type="EMBL" id="VOHW01000030">
    <property type="protein sequence ID" value="TWV57314.1"/>
    <property type="molecule type" value="Genomic_DNA"/>
</dbReference>
<dbReference type="InterPro" id="IPR033985">
    <property type="entry name" value="SusD-like_N"/>
</dbReference>
<feature type="chain" id="PRO_5043188229" evidence="7">
    <location>
        <begin position="23"/>
        <end position="616"/>
    </location>
</feature>
<keyword evidence="3 7" id="KW-0732">Signal</keyword>
<dbReference type="InterPro" id="IPR011990">
    <property type="entry name" value="TPR-like_helical_dom_sf"/>
</dbReference>
<dbReference type="Pfam" id="PF14322">
    <property type="entry name" value="SusD-like_3"/>
    <property type="match status" value="1"/>
</dbReference>
<dbReference type="PROSITE" id="PS51257">
    <property type="entry name" value="PROKAR_LIPOPROTEIN"/>
    <property type="match status" value="1"/>
</dbReference>
<evidence type="ECO:0000259" key="9">
    <source>
        <dbReference type="Pfam" id="PF14322"/>
    </source>
</evidence>
<dbReference type="Proteomes" id="UP000315827">
    <property type="component" value="Unassembled WGS sequence"/>
</dbReference>
<dbReference type="AlphaFoldDB" id="A0A3R6G589"/>
<evidence type="ECO:0000256" key="3">
    <source>
        <dbReference type="ARBA" id="ARBA00022729"/>
    </source>
</evidence>
<sequence>MKRLFIYAAIAAAAIGSMTSCSDFLEVEPVGKMSEPDFLNQEGVSRLITGMYATLHNDSYFEGTLTNYAYGDVMGGSANKGSNFTDQPDFTSLETYTFAADNSYLSVKWKSCYNGVFFANNLINVAKQVETELTAVPGQSKDYFTETIAQARFFRAFWHFEVVKLFGAAVPYVNDEDVAANVNPQVSNVDESGNYIYIWDKIAEDFQYAYDNLPDTWPAEMGRVNKWAAAAFLAKTRMYQSSVYNGKNGNSNHWAEVKTILEEVMANGKDNNGTKYRLADTYEELYTAGVSDWTGESVFDIQMAISGTQTNTNAPNGAPHIGFGGALGTGGWGFYQPSYDLVNSHIVDANGLPKMDGSYQKDVPLTTIDENTIPHTDLTVYTDPRLDVSTGRFNTPFLDWSIPTTIDGWIREITNGGPYLNKKNQPKKADQGSLSVPTETSSSAKNFHLARYADILLWYAEALIETGNPQGAREYVNQVRARAANGYVKAADPTTMLETTSPYVLDDKINGKQDTNAAANYRIGLYPESQFATKEKATQALRWERKIEMAMEGHRWYDLVRWGIAAEELNNYIKYESQYLGKYQNKYYNPNWTTLPIPINEIRLMNGLLVQNENWK</sequence>
<organism evidence="10 11">
    <name type="scientific">Parabacteroides distasonis</name>
    <dbReference type="NCBI Taxonomy" id="823"/>
    <lineage>
        <taxon>Bacteria</taxon>
        <taxon>Pseudomonadati</taxon>
        <taxon>Bacteroidota</taxon>
        <taxon>Bacteroidia</taxon>
        <taxon>Bacteroidales</taxon>
        <taxon>Tannerellaceae</taxon>
        <taxon>Parabacteroides</taxon>
    </lineage>
</organism>
<dbReference type="Pfam" id="PF07980">
    <property type="entry name" value="SusD_RagB"/>
    <property type="match status" value="1"/>
</dbReference>
<protein>
    <submittedName>
        <fullName evidence="10">RagB/SusD family nutrient uptake outer membrane protein</fullName>
    </submittedName>
</protein>
<dbReference type="InterPro" id="IPR012944">
    <property type="entry name" value="SusD_RagB_dom"/>
</dbReference>
<evidence type="ECO:0000259" key="8">
    <source>
        <dbReference type="Pfam" id="PF07980"/>
    </source>
</evidence>
<dbReference type="RefSeq" id="WP_005867639.1">
    <property type="nucleotide sequence ID" value="NZ_CAXSKO010000002.1"/>
</dbReference>
<comment type="subcellular location">
    <subcellularLocation>
        <location evidence="1">Cell outer membrane</location>
    </subcellularLocation>
</comment>
<evidence type="ECO:0000256" key="1">
    <source>
        <dbReference type="ARBA" id="ARBA00004442"/>
    </source>
</evidence>
<evidence type="ECO:0000256" key="2">
    <source>
        <dbReference type="ARBA" id="ARBA00006275"/>
    </source>
</evidence>
<comment type="similarity">
    <text evidence="2">Belongs to the SusD family.</text>
</comment>
<accession>A0A3R6G589</accession>
<keyword evidence="4" id="KW-0472">Membrane</keyword>
<evidence type="ECO:0000256" key="5">
    <source>
        <dbReference type="ARBA" id="ARBA00023237"/>
    </source>
</evidence>
<reference evidence="10 11" key="1">
    <citation type="submission" date="2019-07" db="EMBL/GenBank/DDBJ databases">
        <title>Genome sequencing of Parabacteroides distasonis iSURF_7.</title>
        <authorList>
            <person name="Degefu H.N."/>
            <person name="Ruoff K.L."/>
            <person name="Price C.E."/>
            <person name="Valls R.A."/>
            <person name="O'Toole G.A."/>
        </authorList>
    </citation>
    <scope>NUCLEOTIDE SEQUENCE [LARGE SCALE GENOMIC DNA]</scope>
    <source>
        <strain evidence="10 11">CFPLTA003_1B</strain>
    </source>
</reference>
<evidence type="ECO:0000313" key="11">
    <source>
        <dbReference type="Proteomes" id="UP000315827"/>
    </source>
</evidence>
<proteinExistence type="inferred from homology"/>
<feature type="domain" description="RagB/SusD" evidence="8">
    <location>
        <begin position="296"/>
        <end position="615"/>
    </location>
</feature>
<dbReference type="Gene3D" id="1.25.40.390">
    <property type="match status" value="1"/>
</dbReference>
<feature type="region of interest" description="Disordered" evidence="6">
    <location>
        <begin position="420"/>
        <end position="440"/>
    </location>
</feature>
<feature type="signal peptide" evidence="7">
    <location>
        <begin position="1"/>
        <end position="22"/>
    </location>
</feature>
<evidence type="ECO:0000256" key="6">
    <source>
        <dbReference type="SAM" id="MobiDB-lite"/>
    </source>
</evidence>
<dbReference type="SUPFAM" id="SSF48452">
    <property type="entry name" value="TPR-like"/>
    <property type="match status" value="1"/>
</dbReference>
<dbReference type="GO" id="GO:0009279">
    <property type="term" value="C:cell outer membrane"/>
    <property type="evidence" value="ECO:0007669"/>
    <property type="project" value="UniProtKB-SubCell"/>
</dbReference>
<comment type="caution">
    <text evidence="10">The sequence shown here is derived from an EMBL/GenBank/DDBJ whole genome shotgun (WGS) entry which is preliminary data.</text>
</comment>
<feature type="domain" description="SusD-like N-terminal" evidence="9">
    <location>
        <begin position="23"/>
        <end position="235"/>
    </location>
</feature>
<evidence type="ECO:0000256" key="7">
    <source>
        <dbReference type="SAM" id="SignalP"/>
    </source>
</evidence>